<protein>
    <recommendedName>
        <fullName evidence="3">Purple acid phosphatase</fullName>
        <ecNumber evidence="3">3.1.3.2</ecNumber>
    </recommendedName>
</protein>
<comment type="caution">
    <text evidence="7">The sequence shown here is derived from an EMBL/GenBank/DDBJ whole genome shotgun (WGS) entry which is preliminary data.</text>
</comment>
<dbReference type="InterPro" id="IPR029052">
    <property type="entry name" value="Metallo-depent_PP-like"/>
</dbReference>
<organism evidence="7 10">
    <name type="scientific">Phytophthora cactorum</name>
    <dbReference type="NCBI Taxonomy" id="29920"/>
    <lineage>
        <taxon>Eukaryota</taxon>
        <taxon>Sar</taxon>
        <taxon>Stramenopiles</taxon>
        <taxon>Oomycota</taxon>
        <taxon>Peronosporomycetes</taxon>
        <taxon>Peronosporales</taxon>
        <taxon>Peronosporaceae</taxon>
        <taxon>Phytophthora</taxon>
    </lineage>
</organism>
<dbReference type="AlphaFoldDB" id="A0A8T1KU55"/>
<gene>
    <name evidence="7" type="ORF">PC113_g9801</name>
    <name evidence="8" type="ORF">PC115_g1236</name>
    <name evidence="9" type="ORF">PC118_g8994</name>
</gene>
<dbReference type="InterPro" id="IPR041792">
    <property type="entry name" value="MPP_PAP"/>
</dbReference>
<accession>A0A8T1KU55</accession>
<feature type="domain" description="Purple acid phosphatase N-terminal" evidence="6">
    <location>
        <begin position="216"/>
        <end position="322"/>
    </location>
</feature>
<dbReference type="Proteomes" id="UP000774804">
    <property type="component" value="Unassembled WGS sequence"/>
</dbReference>
<dbReference type="Pfam" id="PF14008">
    <property type="entry name" value="Metallophos_C"/>
    <property type="match status" value="1"/>
</dbReference>
<keyword evidence="3" id="KW-0378">Hydrolase</keyword>
<evidence type="ECO:0000259" key="4">
    <source>
        <dbReference type="Pfam" id="PF00149"/>
    </source>
</evidence>
<dbReference type="PANTHER" id="PTHR45867:SF10">
    <property type="entry name" value="PURPLE ACID PHOSPHATASE"/>
    <property type="match status" value="1"/>
</dbReference>
<dbReference type="VEuPathDB" id="FungiDB:PC110_g11974"/>
<dbReference type="GO" id="GO:0046872">
    <property type="term" value="F:metal ion binding"/>
    <property type="evidence" value="ECO:0007669"/>
    <property type="project" value="InterPro"/>
</dbReference>
<feature type="domain" description="Calcineurin-like phosphoesterase" evidence="4">
    <location>
        <begin position="337"/>
        <end position="556"/>
    </location>
</feature>
<evidence type="ECO:0000313" key="10">
    <source>
        <dbReference type="Proteomes" id="UP000735874"/>
    </source>
</evidence>
<sequence length="667" mass="74802">MWAKRCSPPAVSKPLPSDNMVVSKTSSLLLLLAVLAAGVSSLVVPPPPRAAVIARQQEPEDSDDFEKREVENCVPYDIRSSIVGTRAVVEWATRRTYIRKVKLQKAHDPSPVLANPWRSCHDVAADVEVRYRRLGDNDTMLVTGDIKEPFSSKEAITYTTDGATFTTHTAFINLDEGEHDASYEFIVGSVFHGWSAVHRLGVNLPFRGDEAERCRPKHVHTAYGRTPGSLAVQWMTKEFCGEGDAQLQMMEGYHANIEVEGPNATPVTAWANTTLFEDDGEKQSKRWLHVVRLEGLKPDTRYTYVVGNAHYASWSIPYVTKTAPAPLTAGEKPKPTRFLVTGDIGYQNAATLPMMQSEVAEGVVDGVVSVGDYAYDLNMIDGHVGDIFMQEIEPIAASVPFMVCPGNHETHNVFSHYSQRFRLMPSNENEGVQTVHVGGRSKDAEPKEVPNNWFYSFDVGLVHFTIISTEIYFKKTLDVDGDMIARQEAWLEQDLAKANSNREQTPWLVVIGHRPMYCTSDDTNCGDKAAMLRDKLEDKFFTHGVDLYLCGHQHNYERVFDVYKSQTWKRTHNMRATTHILTGASGQYLTSTMRKAFERPTEVWDAFRNSIFGYSRMEVINATHLHWQQVEADPENPAARGLYGQVIDDVWLVQEQHGSFAPVGTAP</sequence>
<keyword evidence="2" id="KW-0325">Glycoprotein</keyword>
<dbReference type="InterPro" id="IPR004843">
    <property type="entry name" value="Calcineurin-like_PHP"/>
</dbReference>
<comment type="similarity">
    <text evidence="3">Belongs to the metallophosphoesterase superfamily. Purple acid phosphatase family.</text>
</comment>
<comment type="catalytic activity">
    <reaction evidence="3">
        <text>a phosphate monoester + H2O = an alcohol + phosphate</text>
        <dbReference type="Rhea" id="RHEA:15017"/>
        <dbReference type="ChEBI" id="CHEBI:15377"/>
        <dbReference type="ChEBI" id="CHEBI:30879"/>
        <dbReference type="ChEBI" id="CHEBI:43474"/>
        <dbReference type="ChEBI" id="CHEBI:67140"/>
        <dbReference type="EC" id="3.1.3.2"/>
    </reaction>
</comment>
<name>A0A8T1KU55_9STRA</name>
<dbReference type="EMBL" id="RCML01000239">
    <property type="protein sequence ID" value="KAG2984182.1"/>
    <property type="molecule type" value="Genomic_DNA"/>
</dbReference>
<evidence type="ECO:0000256" key="2">
    <source>
        <dbReference type="ARBA" id="ARBA00023180"/>
    </source>
</evidence>
<feature type="domain" description="Purple acid phosphatase C-terminal" evidence="5">
    <location>
        <begin position="576"/>
        <end position="633"/>
    </location>
</feature>
<dbReference type="Proteomes" id="UP000697107">
    <property type="component" value="Unassembled WGS sequence"/>
</dbReference>
<dbReference type="PANTHER" id="PTHR45867">
    <property type="entry name" value="PURPLE ACID PHOSPHATASE"/>
    <property type="match status" value="1"/>
</dbReference>
<evidence type="ECO:0000259" key="6">
    <source>
        <dbReference type="Pfam" id="PF16656"/>
    </source>
</evidence>
<dbReference type="Gene3D" id="3.60.21.10">
    <property type="match status" value="1"/>
</dbReference>
<dbReference type="EMBL" id="RCMG01000251">
    <property type="protein sequence ID" value="KAG2858470.1"/>
    <property type="molecule type" value="Genomic_DNA"/>
</dbReference>
<dbReference type="SUPFAM" id="SSF56300">
    <property type="entry name" value="Metallo-dependent phosphatases"/>
    <property type="match status" value="1"/>
</dbReference>
<dbReference type="InterPro" id="IPR008963">
    <property type="entry name" value="Purple_acid_Pase-like_N"/>
</dbReference>
<dbReference type="CDD" id="cd00839">
    <property type="entry name" value="MPP_PAPs"/>
    <property type="match status" value="1"/>
</dbReference>
<evidence type="ECO:0000313" key="8">
    <source>
        <dbReference type="EMBL" id="KAG2942785.1"/>
    </source>
</evidence>
<keyword evidence="1" id="KW-0732">Signal</keyword>
<proteinExistence type="inferred from homology"/>
<dbReference type="SUPFAM" id="SSF49363">
    <property type="entry name" value="Purple acid phosphatase, N-terminal domain"/>
    <property type="match status" value="1"/>
</dbReference>
<dbReference type="Pfam" id="PF16656">
    <property type="entry name" value="Pur_ac_phosph_N"/>
    <property type="match status" value="1"/>
</dbReference>
<dbReference type="Pfam" id="PF00149">
    <property type="entry name" value="Metallophos"/>
    <property type="match status" value="1"/>
</dbReference>
<evidence type="ECO:0000256" key="3">
    <source>
        <dbReference type="RuleBase" id="RU361203"/>
    </source>
</evidence>
<evidence type="ECO:0000259" key="5">
    <source>
        <dbReference type="Pfam" id="PF14008"/>
    </source>
</evidence>
<dbReference type="EMBL" id="RCMI01000015">
    <property type="protein sequence ID" value="KAG2942785.1"/>
    <property type="molecule type" value="Genomic_DNA"/>
</dbReference>
<evidence type="ECO:0000313" key="9">
    <source>
        <dbReference type="EMBL" id="KAG2984182.1"/>
    </source>
</evidence>
<reference evidence="7" key="1">
    <citation type="submission" date="2018-10" db="EMBL/GenBank/DDBJ databases">
        <title>Effector identification in a new, highly contiguous assembly of the strawberry crown rot pathogen Phytophthora cactorum.</title>
        <authorList>
            <person name="Armitage A.D."/>
            <person name="Nellist C.F."/>
            <person name="Bates H."/>
            <person name="Vickerstaff R.J."/>
            <person name="Harrison R.J."/>
        </authorList>
    </citation>
    <scope>NUCLEOTIDE SEQUENCE</scope>
    <source>
        <strain evidence="7">15-7</strain>
        <strain evidence="8">4032</strain>
        <strain evidence="9">P415</strain>
    </source>
</reference>
<dbReference type="Gene3D" id="2.60.40.380">
    <property type="entry name" value="Purple acid phosphatase-like, N-terminal"/>
    <property type="match status" value="1"/>
</dbReference>
<evidence type="ECO:0000256" key="1">
    <source>
        <dbReference type="ARBA" id="ARBA00022729"/>
    </source>
</evidence>
<dbReference type="Proteomes" id="UP000735874">
    <property type="component" value="Unassembled WGS sequence"/>
</dbReference>
<dbReference type="InterPro" id="IPR015914">
    <property type="entry name" value="PAPs_N"/>
</dbReference>
<dbReference type="GO" id="GO:0003993">
    <property type="term" value="F:acid phosphatase activity"/>
    <property type="evidence" value="ECO:0007669"/>
    <property type="project" value="UniProtKB-EC"/>
</dbReference>
<dbReference type="InterPro" id="IPR025733">
    <property type="entry name" value="PAPs_C"/>
</dbReference>
<dbReference type="EC" id="3.1.3.2" evidence="3"/>
<evidence type="ECO:0000313" key="7">
    <source>
        <dbReference type="EMBL" id="KAG2858470.1"/>
    </source>
</evidence>